<evidence type="ECO:0000313" key="2">
    <source>
        <dbReference type="EMBL" id="ERN05848.1"/>
    </source>
</evidence>
<dbReference type="EMBL" id="KI393980">
    <property type="protein sequence ID" value="ERN05848.1"/>
    <property type="molecule type" value="Genomic_DNA"/>
</dbReference>
<organism evidence="2 3">
    <name type="scientific">Amborella trichopoda</name>
    <dbReference type="NCBI Taxonomy" id="13333"/>
    <lineage>
        <taxon>Eukaryota</taxon>
        <taxon>Viridiplantae</taxon>
        <taxon>Streptophyta</taxon>
        <taxon>Embryophyta</taxon>
        <taxon>Tracheophyta</taxon>
        <taxon>Spermatophyta</taxon>
        <taxon>Magnoliopsida</taxon>
        <taxon>Amborellales</taxon>
        <taxon>Amborellaceae</taxon>
        <taxon>Amborella</taxon>
    </lineage>
</organism>
<proteinExistence type="predicted"/>
<feature type="compositionally biased region" description="Basic and acidic residues" evidence="1">
    <location>
        <begin position="21"/>
        <end position="38"/>
    </location>
</feature>
<sequence>MRRESGGVSEAGVLAMSAGDAEDKAPNERGEKEGETTHRVEVQKGLAFVVVVVPGCWSPVIGIDE</sequence>
<accession>W1PD22</accession>
<evidence type="ECO:0000256" key="1">
    <source>
        <dbReference type="SAM" id="MobiDB-lite"/>
    </source>
</evidence>
<dbReference type="Gramene" id="ERN05848">
    <property type="protein sequence ID" value="ERN05848"/>
    <property type="gene ID" value="AMTR_s00006p00263270"/>
</dbReference>
<dbReference type="HOGENOM" id="CLU_2852631_0_0_1"/>
<feature type="region of interest" description="Disordered" evidence="1">
    <location>
        <begin position="1"/>
        <end position="38"/>
    </location>
</feature>
<dbReference type="Proteomes" id="UP000017836">
    <property type="component" value="Unassembled WGS sequence"/>
</dbReference>
<gene>
    <name evidence="2" type="ORF">AMTR_s00006p00263270</name>
</gene>
<evidence type="ECO:0000313" key="3">
    <source>
        <dbReference type="Proteomes" id="UP000017836"/>
    </source>
</evidence>
<keyword evidence="3" id="KW-1185">Reference proteome</keyword>
<protein>
    <submittedName>
        <fullName evidence="2">Uncharacterized protein</fullName>
    </submittedName>
</protein>
<reference evidence="3" key="1">
    <citation type="journal article" date="2013" name="Science">
        <title>The Amborella genome and the evolution of flowering plants.</title>
        <authorList>
            <consortium name="Amborella Genome Project"/>
        </authorList>
    </citation>
    <scope>NUCLEOTIDE SEQUENCE [LARGE SCALE GENOMIC DNA]</scope>
</reference>
<dbReference type="AlphaFoldDB" id="W1PD22"/>
<name>W1PD22_AMBTC</name>